<proteinExistence type="predicted"/>
<evidence type="ECO:0000256" key="1">
    <source>
        <dbReference type="SAM" id="Phobius"/>
    </source>
</evidence>
<name>A0A0W1S2G3_9EURY</name>
<evidence type="ECO:0000313" key="3">
    <source>
        <dbReference type="Proteomes" id="UP000053157"/>
    </source>
</evidence>
<feature type="transmembrane region" description="Helical" evidence="1">
    <location>
        <begin position="179"/>
        <end position="203"/>
    </location>
</feature>
<feature type="transmembrane region" description="Helical" evidence="1">
    <location>
        <begin position="95"/>
        <end position="128"/>
    </location>
</feature>
<keyword evidence="1" id="KW-0812">Transmembrane</keyword>
<dbReference type="EMBL" id="LOPV01000429">
    <property type="protein sequence ID" value="KTG20125.1"/>
    <property type="molecule type" value="Genomic_DNA"/>
</dbReference>
<protein>
    <submittedName>
        <fullName evidence="2">Uncharacterized protein</fullName>
    </submittedName>
</protein>
<sequence length="318" mass="33506">MSPFAHAFPDELDFSLPPEPTELGRLSAFLVCVSLTTAGAYWLSLRLRGVPVLDVLSSPGLAGLALPTLAYARYVGIDLPLRVDLSLTRVRPSDVGTVGAVLLAPTLALVAVTVATPLVFGTSFAAVVGSTFHPKASVLAAASWWAEPTFLAGAGYGVLTALMFEHLRTRVSLSSRGGVLSAAALAMYFHGGLRSAALTLVSFPKQWRLGLFAILLVATVAGGITVGFVYRSAVERSIRVVYRPVFVPVFALGVLSLVAFVTLFAEVPGGFEHALWGLAFGCAAHGYARTRSVWVPVVAMSLFGLAVRLVGFVELAVF</sequence>
<keyword evidence="1" id="KW-0472">Membrane</keyword>
<accession>A0A0W1S2G3</accession>
<organism evidence="2 3">
    <name type="scientific">Haloferax profundi</name>
    <dbReference type="NCBI Taxonomy" id="1544718"/>
    <lineage>
        <taxon>Archaea</taxon>
        <taxon>Methanobacteriati</taxon>
        <taxon>Methanobacteriota</taxon>
        <taxon>Stenosarchaea group</taxon>
        <taxon>Halobacteria</taxon>
        <taxon>Halobacteriales</taxon>
        <taxon>Haloferacaceae</taxon>
        <taxon>Haloferax</taxon>
    </lineage>
</organism>
<evidence type="ECO:0000313" key="2">
    <source>
        <dbReference type="EMBL" id="KTG20125.1"/>
    </source>
</evidence>
<keyword evidence="1" id="KW-1133">Transmembrane helix</keyword>
<dbReference type="RefSeq" id="WP_058572999.1">
    <property type="nucleotide sequence ID" value="NZ_LOPV01000429.1"/>
</dbReference>
<dbReference type="OrthoDB" id="293074at2157"/>
<gene>
    <name evidence="2" type="ORF">AUR66_17755</name>
</gene>
<feature type="transmembrane region" description="Helical" evidence="1">
    <location>
        <begin position="293"/>
        <end position="317"/>
    </location>
</feature>
<reference evidence="2 3" key="1">
    <citation type="submission" date="2015-12" db="EMBL/GenBank/DDBJ databases">
        <title>Haloferax profundi sp. nov. isolated from the Discovery deep brine-seawater interface in the Red Sea.</title>
        <authorList>
            <person name="Zhang G."/>
            <person name="Stingl U."/>
            <person name="Rashid M."/>
        </authorList>
    </citation>
    <scope>NUCLEOTIDE SEQUENCE [LARGE SCALE GENOMIC DNA]</scope>
    <source>
        <strain evidence="2 3">SB29</strain>
    </source>
</reference>
<dbReference type="Proteomes" id="UP000053157">
    <property type="component" value="Unassembled WGS sequence"/>
</dbReference>
<keyword evidence="3" id="KW-1185">Reference proteome</keyword>
<feature type="transmembrane region" description="Helical" evidence="1">
    <location>
        <begin position="148"/>
        <end position="167"/>
    </location>
</feature>
<comment type="caution">
    <text evidence="2">The sequence shown here is derived from an EMBL/GenBank/DDBJ whole genome shotgun (WGS) entry which is preliminary data.</text>
</comment>
<feature type="transmembrane region" description="Helical" evidence="1">
    <location>
        <begin position="209"/>
        <end position="233"/>
    </location>
</feature>
<feature type="transmembrane region" description="Helical" evidence="1">
    <location>
        <begin position="23"/>
        <end position="43"/>
    </location>
</feature>
<feature type="transmembrane region" description="Helical" evidence="1">
    <location>
        <begin position="245"/>
        <end position="265"/>
    </location>
</feature>
<dbReference type="AlphaFoldDB" id="A0A0W1S2G3"/>